<name>A0A7V7QN43_9FIRM</name>
<keyword evidence="2" id="KW-1185">Reference proteome</keyword>
<dbReference type="AlphaFoldDB" id="A0A7V7QN43"/>
<dbReference type="GO" id="GO:0016787">
    <property type="term" value="F:hydrolase activity"/>
    <property type="evidence" value="ECO:0007669"/>
    <property type="project" value="UniProtKB-KW"/>
</dbReference>
<organism evidence="1 2">
    <name type="scientific">Candidatus Galacturonatibacter soehngenii</name>
    <dbReference type="NCBI Taxonomy" id="2307010"/>
    <lineage>
        <taxon>Bacteria</taxon>
        <taxon>Bacillati</taxon>
        <taxon>Bacillota</taxon>
        <taxon>Clostridia</taxon>
        <taxon>Lachnospirales</taxon>
        <taxon>Lachnospiraceae</taxon>
        <taxon>Candidatus Galacturonatibacter</taxon>
    </lineage>
</organism>
<gene>
    <name evidence="1" type="ORF">F7O84_05260</name>
</gene>
<dbReference type="PANTHER" id="PTHR48098:SF3">
    <property type="entry name" value="IRON(III) ENTEROBACTIN ESTERASE"/>
    <property type="match status" value="1"/>
</dbReference>
<dbReference type="Gene3D" id="3.40.50.1820">
    <property type="entry name" value="alpha/beta hydrolase"/>
    <property type="match status" value="1"/>
</dbReference>
<evidence type="ECO:0000313" key="2">
    <source>
        <dbReference type="Proteomes" id="UP000461768"/>
    </source>
</evidence>
<accession>A0A7V7QN43</accession>
<keyword evidence="1" id="KW-0378">Hydrolase</keyword>
<dbReference type="InterPro" id="IPR029058">
    <property type="entry name" value="AB_hydrolase_fold"/>
</dbReference>
<dbReference type="PANTHER" id="PTHR48098">
    <property type="entry name" value="ENTEROCHELIN ESTERASE-RELATED"/>
    <property type="match status" value="1"/>
</dbReference>
<dbReference type="InterPro" id="IPR050583">
    <property type="entry name" value="Mycobacterial_A85_antigen"/>
</dbReference>
<dbReference type="EMBL" id="WAGX01000004">
    <property type="protein sequence ID" value="KAB1440217.1"/>
    <property type="molecule type" value="Genomic_DNA"/>
</dbReference>
<dbReference type="InterPro" id="IPR000801">
    <property type="entry name" value="Esterase-like"/>
</dbReference>
<sequence>MKGTIIEKVVDDREIFIYLPPSYDTSDRLYPVIYIQDGNTFKAIFDQIIDELEKNAQNQSIDEHIIVGITPIDRLNEYTPWYAKANHEKFHDFGGQGDKYLKYLEFELSNYLEKEFKIKKGKQYKKILGHSLGGLISIYSVFQNNNYSKVVGICASQWYQGWIDFIGKEKIINDDFQILFIAGEKEGHDKTTIQKNAPKCSALSFKIFKTRLDKDKVKMVWDEFDHHENLINRYKVGFLFLMQNDKKII</sequence>
<evidence type="ECO:0000313" key="1">
    <source>
        <dbReference type="EMBL" id="KAB1440217.1"/>
    </source>
</evidence>
<dbReference type="Pfam" id="PF00756">
    <property type="entry name" value="Esterase"/>
    <property type="match status" value="1"/>
</dbReference>
<comment type="caution">
    <text evidence="1">The sequence shown here is derived from an EMBL/GenBank/DDBJ whole genome shotgun (WGS) entry which is preliminary data.</text>
</comment>
<dbReference type="Proteomes" id="UP000461768">
    <property type="component" value="Unassembled WGS sequence"/>
</dbReference>
<dbReference type="OrthoDB" id="9794761at2"/>
<protein>
    <submittedName>
        <fullName evidence="1">Alpha/beta hydrolase</fullName>
    </submittedName>
</protein>
<reference evidence="1 2" key="1">
    <citation type="submission" date="2019-09" db="EMBL/GenBank/DDBJ databases">
        <authorList>
            <person name="Valk L.C."/>
        </authorList>
    </citation>
    <scope>NUCLEOTIDE SEQUENCE [LARGE SCALE GENOMIC DNA]</scope>
    <source>
        <strain evidence="1">GalUA</strain>
    </source>
</reference>
<proteinExistence type="predicted"/>
<dbReference type="SUPFAM" id="SSF53474">
    <property type="entry name" value="alpha/beta-Hydrolases"/>
    <property type="match status" value="1"/>
</dbReference>
<reference evidence="1 2" key="2">
    <citation type="submission" date="2020-02" db="EMBL/GenBank/DDBJ databases">
        <title>Candidatus Galacturonibacter soehngenii shows hetero-acetogenic catabolism of galacturonic acid but lacks a canonical carbon monoxide dehydrogenase/acetyl-CoA synthase complex.</title>
        <authorList>
            <person name="Diender M."/>
            <person name="Stouten G.R."/>
            <person name="Petersen J.F."/>
            <person name="Nielsen P.H."/>
            <person name="Dueholm M.S."/>
            <person name="Pronk J.T."/>
            <person name="Van Loosdrecht M.C.M."/>
        </authorList>
    </citation>
    <scope>NUCLEOTIDE SEQUENCE [LARGE SCALE GENOMIC DNA]</scope>
    <source>
        <strain evidence="1">GalUA</strain>
    </source>
</reference>